<keyword evidence="13" id="KW-1185">Reference proteome</keyword>
<evidence type="ECO:0000256" key="11">
    <source>
        <dbReference type="SAM" id="Phobius"/>
    </source>
</evidence>
<dbReference type="EMBL" id="JAGYWB010000006">
    <property type="protein sequence ID" value="KAI0519280.1"/>
    <property type="molecule type" value="Genomic_DNA"/>
</dbReference>
<evidence type="ECO:0000256" key="10">
    <source>
        <dbReference type="ARBA" id="ARBA00023136"/>
    </source>
</evidence>
<keyword evidence="8" id="KW-0809">Transit peptide</keyword>
<keyword evidence="4" id="KW-0934">Plastid</keyword>
<evidence type="ECO:0000256" key="7">
    <source>
        <dbReference type="ARBA" id="ARBA00022777"/>
    </source>
</evidence>
<organism evidence="12 13">
    <name type="scientific">Dendrobium nobile</name>
    <name type="common">Orchid</name>
    <dbReference type="NCBI Taxonomy" id="94219"/>
    <lineage>
        <taxon>Eukaryota</taxon>
        <taxon>Viridiplantae</taxon>
        <taxon>Streptophyta</taxon>
        <taxon>Embryophyta</taxon>
        <taxon>Tracheophyta</taxon>
        <taxon>Spermatophyta</taxon>
        <taxon>Magnoliopsida</taxon>
        <taxon>Liliopsida</taxon>
        <taxon>Asparagales</taxon>
        <taxon>Orchidaceae</taxon>
        <taxon>Epidendroideae</taxon>
        <taxon>Malaxideae</taxon>
        <taxon>Dendrobiinae</taxon>
        <taxon>Dendrobium</taxon>
    </lineage>
</organism>
<keyword evidence="9 11" id="KW-1133">Transmembrane helix</keyword>
<accession>A0A8T3BS40</accession>
<dbReference type="Proteomes" id="UP000829196">
    <property type="component" value="Unassembled WGS sequence"/>
</dbReference>
<comment type="subcellular location">
    <subcellularLocation>
        <location evidence="1">Plastid</location>
        <location evidence="1">Chloroplast membrane</location>
        <topology evidence="1">Multi-pass membrane protein</topology>
    </subcellularLocation>
</comment>
<comment type="caution">
    <text evidence="12">The sequence shown here is derived from an EMBL/GenBank/DDBJ whole genome shotgun (WGS) entry which is preliminary data.</text>
</comment>
<proteinExistence type="inferred from homology"/>
<feature type="transmembrane region" description="Helical" evidence="11">
    <location>
        <begin position="46"/>
        <end position="62"/>
    </location>
</feature>
<dbReference type="InterPro" id="IPR039606">
    <property type="entry name" value="Phytol/farnesol_kinase"/>
</dbReference>
<feature type="transmembrane region" description="Helical" evidence="11">
    <location>
        <begin position="198"/>
        <end position="215"/>
    </location>
</feature>
<sequence length="242" mass="26253">MSPESGMLVHDMSSAALTSGVALGLLRFWGEMAKRRVFEQKTNRKLVHISFGLVFMLFWPLFSPGHLAPFLAALAPGVNIIRMLLLGLGIWKDEATVKSMSREGDYRELLKGPLYYAFTITLSTSIFWRTSPIAIAAICNLCAGDGVADLAGDDLDSKSCLNNPRKSFAGTIAMAVAGFIASIGYMHYFATFGFIEESWSMILSFLLVSVAAAVVESLPVSRELDDNLTVPLTSLLVGAVVF</sequence>
<name>A0A8T3BS40_DENNO</name>
<evidence type="ECO:0000313" key="12">
    <source>
        <dbReference type="EMBL" id="KAI0519280.1"/>
    </source>
</evidence>
<dbReference type="OrthoDB" id="5673at2759"/>
<keyword evidence="6 11" id="KW-0812">Transmembrane</keyword>
<dbReference type="PANTHER" id="PTHR32523:SF7">
    <property type="entry name" value="FARNESOL KINASE, CHLOROPLASTIC"/>
    <property type="match status" value="1"/>
</dbReference>
<feature type="transmembrane region" description="Helical" evidence="11">
    <location>
        <begin position="12"/>
        <end position="30"/>
    </location>
</feature>
<dbReference type="GO" id="GO:0031969">
    <property type="term" value="C:chloroplast membrane"/>
    <property type="evidence" value="ECO:0007669"/>
    <property type="project" value="UniProtKB-SubCell"/>
</dbReference>
<evidence type="ECO:0000256" key="6">
    <source>
        <dbReference type="ARBA" id="ARBA00022692"/>
    </source>
</evidence>
<evidence type="ECO:0000313" key="13">
    <source>
        <dbReference type="Proteomes" id="UP000829196"/>
    </source>
</evidence>
<keyword evidence="5" id="KW-0808">Transferase</keyword>
<evidence type="ECO:0000256" key="5">
    <source>
        <dbReference type="ARBA" id="ARBA00022679"/>
    </source>
</evidence>
<evidence type="ECO:0000256" key="1">
    <source>
        <dbReference type="ARBA" id="ARBA00004508"/>
    </source>
</evidence>
<evidence type="ECO:0000256" key="2">
    <source>
        <dbReference type="ARBA" id="ARBA00010794"/>
    </source>
</evidence>
<reference evidence="12" key="1">
    <citation type="journal article" date="2022" name="Front. Genet.">
        <title>Chromosome-Scale Assembly of the Dendrobium nobile Genome Provides Insights Into the Molecular Mechanism of the Biosynthesis of the Medicinal Active Ingredient of Dendrobium.</title>
        <authorList>
            <person name="Xu Q."/>
            <person name="Niu S.-C."/>
            <person name="Li K.-L."/>
            <person name="Zheng P.-J."/>
            <person name="Zhang X.-J."/>
            <person name="Jia Y."/>
            <person name="Liu Y."/>
            <person name="Niu Y.-X."/>
            <person name="Yu L.-H."/>
            <person name="Chen D.-F."/>
            <person name="Zhang G.-Q."/>
        </authorList>
    </citation>
    <scope>NUCLEOTIDE SEQUENCE</scope>
    <source>
        <tissue evidence="12">Leaf</tissue>
    </source>
</reference>
<keyword evidence="10 11" id="KW-0472">Membrane</keyword>
<evidence type="ECO:0000256" key="3">
    <source>
        <dbReference type="ARBA" id="ARBA00022528"/>
    </source>
</evidence>
<keyword evidence="7" id="KW-0418">Kinase</keyword>
<dbReference type="AlphaFoldDB" id="A0A8T3BS40"/>
<dbReference type="PANTHER" id="PTHR32523">
    <property type="entry name" value="PHYTOL KINASE 1, CHLOROPLASTIC"/>
    <property type="match status" value="1"/>
</dbReference>
<evidence type="ECO:0000256" key="4">
    <source>
        <dbReference type="ARBA" id="ARBA00022640"/>
    </source>
</evidence>
<feature type="transmembrane region" description="Helical" evidence="11">
    <location>
        <begin position="68"/>
        <end position="91"/>
    </location>
</feature>
<comment type="similarity">
    <text evidence="2">Belongs to the polyprenol kinase family.</text>
</comment>
<keyword evidence="3" id="KW-0150">Chloroplast</keyword>
<evidence type="ECO:0000256" key="9">
    <source>
        <dbReference type="ARBA" id="ARBA00022989"/>
    </source>
</evidence>
<feature type="transmembrane region" description="Helical" evidence="11">
    <location>
        <begin position="168"/>
        <end position="186"/>
    </location>
</feature>
<dbReference type="GO" id="GO:0016301">
    <property type="term" value="F:kinase activity"/>
    <property type="evidence" value="ECO:0007669"/>
    <property type="project" value="UniProtKB-KW"/>
</dbReference>
<evidence type="ECO:0000256" key="8">
    <source>
        <dbReference type="ARBA" id="ARBA00022946"/>
    </source>
</evidence>
<gene>
    <name evidence="12" type="ORF">KFK09_006722</name>
</gene>
<protein>
    <submittedName>
        <fullName evidence="12">Uncharacterized protein</fullName>
    </submittedName>
</protein>